<evidence type="ECO:0000256" key="7">
    <source>
        <dbReference type="ARBA" id="ARBA00022989"/>
    </source>
</evidence>
<keyword evidence="15" id="KW-1185">Reference proteome</keyword>
<dbReference type="PIRSF" id="PIRSF000439">
    <property type="entry name" value="Oat_ACAT_DAG_ARE"/>
    <property type="match status" value="1"/>
</dbReference>
<keyword evidence="9 10" id="KW-0012">Acyltransferase</keyword>
<protein>
    <recommendedName>
        <fullName evidence="10">O-acyltransferase</fullName>
    </recommendedName>
</protein>
<keyword evidence="6 10" id="KW-0256">Endoplasmic reticulum</keyword>
<keyword evidence="7 13" id="KW-1133">Transmembrane helix</keyword>
<reference evidence="14 15" key="1">
    <citation type="journal article" date="2017" name="Int. J. Parasitol.">
        <title>The genome of the protozoan parasite Cystoisospora suis and a reverse vaccinology approach to identify vaccine candidates.</title>
        <authorList>
            <person name="Palmieri N."/>
            <person name="Shrestha A."/>
            <person name="Ruttkowski B."/>
            <person name="Beck T."/>
            <person name="Vogl C."/>
            <person name="Tomley F."/>
            <person name="Blake D.P."/>
            <person name="Joachim A."/>
        </authorList>
    </citation>
    <scope>NUCLEOTIDE SEQUENCE [LARGE SCALE GENOMIC DNA]</scope>
    <source>
        <strain evidence="14 15">Wien I</strain>
    </source>
</reference>
<evidence type="ECO:0000256" key="5">
    <source>
        <dbReference type="ARBA" id="ARBA00022692"/>
    </source>
</evidence>
<sequence>MASKASDLKEHEPSLRRDAGSICLPVAERSVAKAAWMNRQDSLSRLEELQRLYEEMSRAKESRKLATDASGTQGWAPDVSKRVSSGNAARDYRGRPLHDQLHGAYRATLLSHRTKNLNLRGFLNLFLILLFVINFRMVTDNLMEYGLMIRLPSSFSDVLSNWPTLLSFFLMHFCIVGAYIIERFVAAWVPHLLDWSECTLIGINFFLVFIVPYQTVSLSSADPASAALLLAFSVVWLFKLFSFHHVCLDTRRALRDGDDFYELCSNNEEAELVRRYPDSITLRHLYTFIWMPTMCFQFHYPRVPCVRWLSIFRHIFESAACLALMKIVIDQHIVPVAKNSFSITEMSTIPLSRLLVHFLDKMIRLSIPNLYVWLLMFVGLFHHWCNILAEITRFGDRQFYLDWWNASSFGEYWRKWNLPIHYFLNRHVNKPLRRAKFPKIIATTVVFLISAVLHEYMITVPLQLGWTGWVFFGFLAQAPLTYLTNLDFRNPMVGNCFFWFIFCFSGQPLGILIYWYLWGVKHGTVQQLDPSKIQIM</sequence>
<keyword evidence="5 13" id="KW-0812">Transmembrane</keyword>
<dbReference type="InterPro" id="IPR004299">
    <property type="entry name" value="MBOAT_fam"/>
</dbReference>
<organism evidence="14 15">
    <name type="scientific">Cystoisospora suis</name>
    <dbReference type="NCBI Taxonomy" id="483139"/>
    <lineage>
        <taxon>Eukaryota</taxon>
        <taxon>Sar</taxon>
        <taxon>Alveolata</taxon>
        <taxon>Apicomplexa</taxon>
        <taxon>Conoidasida</taxon>
        <taxon>Coccidia</taxon>
        <taxon>Eucoccidiorida</taxon>
        <taxon>Eimeriorina</taxon>
        <taxon>Sarcocystidae</taxon>
        <taxon>Cystoisospora</taxon>
    </lineage>
</organism>
<keyword evidence="8 10" id="KW-0472">Membrane</keyword>
<dbReference type="Proteomes" id="UP000221165">
    <property type="component" value="Unassembled WGS sequence"/>
</dbReference>
<dbReference type="PANTHER" id="PTHR10408:SF7">
    <property type="entry name" value="DIACYLGLYCEROL O-ACYLTRANSFERASE 1"/>
    <property type="match status" value="1"/>
</dbReference>
<feature type="transmembrane region" description="Helical" evidence="13">
    <location>
        <begin position="464"/>
        <end position="484"/>
    </location>
</feature>
<evidence type="ECO:0000256" key="11">
    <source>
        <dbReference type="PIRSR" id="PIRSR000439-1"/>
    </source>
</evidence>
<evidence type="ECO:0000256" key="2">
    <source>
        <dbReference type="ARBA" id="ARBA00005189"/>
    </source>
</evidence>
<name>A0A2C6L5F4_9APIC</name>
<comment type="subcellular location">
    <subcellularLocation>
        <location evidence="1 10">Endoplasmic reticulum membrane</location>
        <topology evidence="1 10">Multi-pass membrane protein</topology>
    </subcellularLocation>
</comment>
<dbReference type="EMBL" id="MIGC01000938">
    <property type="protein sequence ID" value="PHJ23897.1"/>
    <property type="molecule type" value="Genomic_DNA"/>
</dbReference>
<evidence type="ECO:0000313" key="15">
    <source>
        <dbReference type="Proteomes" id="UP000221165"/>
    </source>
</evidence>
<dbReference type="RefSeq" id="XP_067925571.1">
    <property type="nucleotide sequence ID" value="XM_068062443.1"/>
</dbReference>
<dbReference type="GO" id="GO:0005789">
    <property type="term" value="C:endoplasmic reticulum membrane"/>
    <property type="evidence" value="ECO:0007669"/>
    <property type="project" value="UniProtKB-SubCell"/>
</dbReference>
<dbReference type="GeneID" id="94425654"/>
<feature type="transmembrane region" description="Helical" evidence="13">
    <location>
        <begin position="159"/>
        <end position="180"/>
    </location>
</feature>
<feature type="region of interest" description="Disordered" evidence="12">
    <location>
        <begin position="63"/>
        <end position="82"/>
    </location>
</feature>
<feature type="transmembrane region" description="Helical" evidence="13">
    <location>
        <begin position="496"/>
        <end position="517"/>
    </location>
</feature>
<comment type="pathway">
    <text evidence="2">Lipid metabolism.</text>
</comment>
<feature type="transmembrane region" description="Helical" evidence="13">
    <location>
        <begin position="224"/>
        <end position="242"/>
    </location>
</feature>
<gene>
    <name evidence="14" type="ORF">CSUI_002241</name>
</gene>
<feature type="transmembrane region" description="Helical" evidence="13">
    <location>
        <begin position="192"/>
        <end position="212"/>
    </location>
</feature>
<dbReference type="GO" id="GO:0019432">
    <property type="term" value="P:triglyceride biosynthetic process"/>
    <property type="evidence" value="ECO:0007669"/>
    <property type="project" value="TreeGrafter"/>
</dbReference>
<dbReference type="OrthoDB" id="10039049at2759"/>
<dbReference type="PANTHER" id="PTHR10408">
    <property type="entry name" value="STEROL O-ACYLTRANSFERASE"/>
    <property type="match status" value="1"/>
</dbReference>
<evidence type="ECO:0000256" key="13">
    <source>
        <dbReference type="SAM" id="Phobius"/>
    </source>
</evidence>
<evidence type="ECO:0000256" key="9">
    <source>
        <dbReference type="ARBA" id="ARBA00023315"/>
    </source>
</evidence>
<evidence type="ECO:0000256" key="10">
    <source>
        <dbReference type="PIRNR" id="PIRNR000439"/>
    </source>
</evidence>
<feature type="transmembrane region" description="Helical" evidence="13">
    <location>
        <begin position="440"/>
        <end position="458"/>
    </location>
</feature>
<feature type="active site" evidence="11">
    <location>
        <position position="454"/>
    </location>
</feature>
<evidence type="ECO:0000256" key="6">
    <source>
        <dbReference type="ARBA" id="ARBA00022824"/>
    </source>
</evidence>
<dbReference type="GO" id="GO:0004144">
    <property type="term" value="F:diacylglycerol O-acyltransferase activity"/>
    <property type="evidence" value="ECO:0007669"/>
    <property type="project" value="TreeGrafter"/>
</dbReference>
<dbReference type="Pfam" id="PF03062">
    <property type="entry name" value="MBOAT"/>
    <property type="match status" value="1"/>
</dbReference>
<feature type="transmembrane region" description="Helical" evidence="13">
    <location>
        <begin position="370"/>
        <end position="389"/>
    </location>
</feature>
<keyword evidence="4 10" id="KW-0808">Transferase</keyword>
<evidence type="ECO:0000256" key="4">
    <source>
        <dbReference type="ARBA" id="ARBA00022679"/>
    </source>
</evidence>
<comment type="similarity">
    <text evidence="3 10">Belongs to the membrane-bound acyltransferase family. Sterol o-acyltransferase subfamily.</text>
</comment>
<evidence type="ECO:0000256" key="8">
    <source>
        <dbReference type="ARBA" id="ARBA00023136"/>
    </source>
</evidence>
<dbReference type="InterPro" id="IPR014371">
    <property type="entry name" value="Oat_ACAT_DAG_ARE"/>
</dbReference>
<dbReference type="AlphaFoldDB" id="A0A2C6L5F4"/>
<evidence type="ECO:0000256" key="1">
    <source>
        <dbReference type="ARBA" id="ARBA00004477"/>
    </source>
</evidence>
<feature type="transmembrane region" description="Helical" evidence="13">
    <location>
        <begin position="121"/>
        <end position="139"/>
    </location>
</feature>
<evidence type="ECO:0000313" key="14">
    <source>
        <dbReference type="EMBL" id="PHJ23897.1"/>
    </source>
</evidence>
<accession>A0A2C6L5F4</accession>
<evidence type="ECO:0000256" key="3">
    <source>
        <dbReference type="ARBA" id="ARBA00009010"/>
    </source>
</evidence>
<comment type="caution">
    <text evidence="14">The sequence shown here is derived from an EMBL/GenBank/DDBJ whole genome shotgun (WGS) entry which is preliminary data.</text>
</comment>
<proteinExistence type="inferred from homology"/>
<evidence type="ECO:0000256" key="12">
    <source>
        <dbReference type="SAM" id="MobiDB-lite"/>
    </source>
</evidence>
<dbReference type="VEuPathDB" id="ToxoDB:CSUI_002241"/>